<evidence type="ECO:0000256" key="1">
    <source>
        <dbReference type="ARBA" id="ARBA00023015"/>
    </source>
</evidence>
<proteinExistence type="predicted"/>
<dbReference type="GO" id="GO:0045892">
    <property type="term" value="P:negative regulation of DNA-templated transcription"/>
    <property type="evidence" value="ECO:0007669"/>
    <property type="project" value="TreeGrafter"/>
</dbReference>
<dbReference type="RefSeq" id="WP_110375153.1">
    <property type="nucleotide sequence ID" value="NZ_JAHBRY010000001.1"/>
</dbReference>
<name>A0A2V3U720_9HYPH</name>
<reference evidence="6 7" key="1">
    <citation type="submission" date="2018-05" db="EMBL/GenBank/DDBJ databases">
        <title>Genomic Encyclopedia of Type Strains, Phase IV (KMG-IV): sequencing the most valuable type-strain genomes for metagenomic binning, comparative biology and taxonomic classification.</title>
        <authorList>
            <person name="Goeker M."/>
        </authorList>
    </citation>
    <scope>NUCLEOTIDE SEQUENCE [LARGE SCALE GENOMIC DNA]</scope>
    <source>
        <strain evidence="6 7">DSM 6462</strain>
    </source>
</reference>
<protein>
    <submittedName>
        <fullName evidence="6">IclR family transcriptional regulator</fullName>
    </submittedName>
</protein>
<evidence type="ECO:0000256" key="3">
    <source>
        <dbReference type="ARBA" id="ARBA00023163"/>
    </source>
</evidence>
<dbReference type="Pfam" id="PF01614">
    <property type="entry name" value="IclR_C"/>
    <property type="match status" value="1"/>
</dbReference>
<dbReference type="GO" id="GO:0003700">
    <property type="term" value="F:DNA-binding transcription factor activity"/>
    <property type="evidence" value="ECO:0007669"/>
    <property type="project" value="TreeGrafter"/>
</dbReference>
<dbReference type="InterPro" id="IPR050707">
    <property type="entry name" value="HTH_MetabolicPath_Reg"/>
</dbReference>
<organism evidence="6 7">
    <name type="scientific">Chelatococcus asaccharovorans</name>
    <dbReference type="NCBI Taxonomy" id="28210"/>
    <lineage>
        <taxon>Bacteria</taxon>
        <taxon>Pseudomonadati</taxon>
        <taxon>Pseudomonadota</taxon>
        <taxon>Alphaproteobacteria</taxon>
        <taxon>Hyphomicrobiales</taxon>
        <taxon>Chelatococcaceae</taxon>
        <taxon>Chelatococcus</taxon>
    </lineage>
</organism>
<dbReference type="SMART" id="SM00346">
    <property type="entry name" value="HTH_ICLR"/>
    <property type="match status" value="1"/>
</dbReference>
<dbReference type="SUPFAM" id="SSF46785">
    <property type="entry name" value="Winged helix' DNA-binding domain"/>
    <property type="match status" value="1"/>
</dbReference>
<evidence type="ECO:0000256" key="2">
    <source>
        <dbReference type="ARBA" id="ARBA00023125"/>
    </source>
</evidence>
<gene>
    <name evidence="6" type="ORF">C7450_105311</name>
</gene>
<dbReference type="Proteomes" id="UP000248021">
    <property type="component" value="Unassembled WGS sequence"/>
</dbReference>
<dbReference type="SUPFAM" id="SSF55781">
    <property type="entry name" value="GAF domain-like"/>
    <property type="match status" value="1"/>
</dbReference>
<dbReference type="InterPro" id="IPR014757">
    <property type="entry name" value="Tscrpt_reg_IclR_C"/>
</dbReference>
<dbReference type="FunFam" id="1.10.10.10:FF:000056">
    <property type="entry name" value="IclR family transcriptional regulator"/>
    <property type="match status" value="1"/>
</dbReference>
<dbReference type="AlphaFoldDB" id="A0A2V3U720"/>
<feature type="domain" description="IclR-ED" evidence="5">
    <location>
        <begin position="73"/>
        <end position="255"/>
    </location>
</feature>
<keyword evidence="2" id="KW-0238">DNA-binding</keyword>
<evidence type="ECO:0000259" key="5">
    <source>
        <dbReference type="PROSITE" id="PS51078"/>
    </source>
</evidence>
<feature type="domain" description="HTH iclR-type" evidence="4">
    <location>
        <begin position="10"/>
        <end position="72"/>
    </location>
</feature>
<dbReference type="InterPro" id="IPR005471">
    <property type="entry name" value="Tscrpt_reg_IclR_N"/>
</dbReference>
<keyword evidence="1" id="KW-0805">Transcription regulation</keyword>
<dbReference type="EMBL" id="QJJK01000005">
    <property type="protein sequence ID" value="PXW58962.1"/>
    <property type="molecule type" value="Genomic_DNA"/>
</dbReference>
<keyword evidence="3" id="KW-0804">Transcription</keyword>
<evidence type="ECO:0000313" key="7">
    <source>
        <dbReference type="Proteomes" id="UP000248021"/>
    </source>
</evidence>
<dbReference type="InterPro" id="IPR029016">
    <property type="entry name" value="GAF-like_dom_sf"/>
</dbReference>
<dbReference type="InterPro" id="IPR036388">
    <property type="entry name" value="WH-like_DNA-bd_sf"/>
</dbReference>
<dbReference type="Gene3D" id="3.30.450.40">
    <property type="match status" value="1"/>
</dbReference>
<sequence>MPATPNNYIVQPVFKALKVLELVAEKGHDVSLTEVASELKLPKTTVFRYLQTLTAASFLRHDAQKDRYGVGGRFRSLARIDKSLHGLRTLAMPEMQRLLDIFNETINLAIVSEGHVVYVEMLEAKRALRMQARLGDRHPMHSTSLGKAILAFLPEEERKAILMTPLDFKTINTVTDRSALSRQLADIRRRGYAIETGENEDGSMCIGVPIFDENAYPVAALSLSAPERRMTTEITVEAVAMLRKAAGAVSAALGYAPEEFATASMAG</sequence>
<dbReference type="PANTHER" id="PTHR30136">
    <property type="entry name" value="HELIX-TURN-HELIX TRANSCRIPTIONAL REGULATOR, ICLR FAMILY"/>
    <property type="match status" value="1"/>
</dbReference>
<dbReference type="Pfam" id="PF09339">
    <property type="entry name" value="HTH_IclR"/>
    <property type="match status" value="1"/>
</dbReference>
<dbReference type="OrthoDB" id="9807558at2"/>
<dbReference type="Gene3D" id="1.10.10.10">
    <property type="entry name" value="Winged helix-like DNA-binding domain superfamily/Winged helix DNA-binding domain"/>
    <property type="match status" value="1"/>
</dbReference>
<dbReference type="PROSITE" id="PS51078">
    <property type="entry name" value="ICLR_ED"/>
    <property type="match status" value="1"/>
</dbReference>
<dbReference type="PROSITE" id="PS51077">
    <property type="entry name" value="HTH_ICLR"/>
    <property type="match status" value="1"/>
</dbReference>
<dbReference type="InterPro" id="IPR036390">
    <property type="entry name" value="WH_DNA-bd_sf"/>
</dbReference>
<comment type="caution">
    <text evidence="6">The sequence shown here is derived from an EMBL/GenBank/DDBJ whole genome shotgun (WGS) entry which is preliminary data.</text>
</comment>
<evidence type="ECO:0000313" key="6">
    <source>
        <dbReference type="EMBL" id="PXW58962.1"/>
    </source>
</evidence>
<evidence type="ECO:0000259" key="4">
    <source>
        <dbReference type="PROSITE" id="PS51077"/>
    </source>
</evidence>
<dbReference type="GO" id="GO:0003677">
    <property type="term" value="F:DNA binding"/>
    <property type="evidence" value="ECO:0007669"/>
    <property type="project" value="UniProtKB-KW"/>
</dbReference>
<dbReference type="PANTHER" id="PTHR30136:SF24">
    <property type="entry name" value="HTH-TYPE TRANSCRIPTIONAL REPRESSOR ALLR"/>
    <property type="match status" value="1"/>
</dbReference>
<keyword evidence="7" id="KW-1185">Reference proteome</keyword>
<accession>A0A2V3U720</accession>